<feature type="compositionally biased region" description="Basic and acidic residues" evidence="2">
    <location>
        <begin position="299"/>
        <end position="313"/>
    </location>
</feature>
<feature type="compositionally biased region" description="Low complexity" evidence="2">
    <location>
        <begin position="1"/>
        <end position="22"/>
    </location>
</feature>
<dbReference type="SMART" id="SM00343">
    <property type="entry name" value="ZnF_C2HC"/>
    <property type="match status" value="3"/>
</dbReference>
<sequence length="585" mass="63504">MAQACLASPPLGGAGRLLPAVGRRGGAGAAVGSRARCDGRPGATRRGAAPSENAEIQRRIRVSCGAAREPGKAGDDEDPSTSEPSMAPPTPTPVFSRRPLSARQRKILNERVLSRPPPGLGGANDGAPGSGLSLQASRQQAELFKGLTQQLSGLAALGLGNVPALEQWRKTSQEPEGRNEDKKAPRRCSCCGEVGHNKRSCPVAFQRDVDALTGKLRQGATELEAIGYLESGGAAGPSPEARKVRLPGRDDDDVDLEEYFEGKYRDFYERKLTPHPPAPWRIAPDESTGPIRKQSTSSIEREPAATEDVEQRSRGRPKLYARVIQPATASRFGRAFRPKTCSVCGSPDHNKRWHDEKVAVEKKYPDSTRCSFCGEVGHNQRNCPKKMDKPSGYGYAYGYAYGHGYGERYGRGDSGRGEAGAEERRGVPVRPPRDKRPRDKAKELEAAELWLQSRARCPEDSRVSIKSACVRVGYSRRYAQNVYNRAKALVAAGWVDDGGDDACGLDEVNAPQTNPTLMSIDEEELAMQAAMDCIDDPDLLPGDAAVRRGLKRGQANWVGILRRKILDGGTIDRLPVKSATQTRYL</sequence>
<dbReference type="PROSITE" id="PS50158">
    <property type="entry name" value="ZF_CCHC"/>
    <property type="match status" value="2"/>
</dbReference>
<dbReference type="OrthoDB" id="8026949at2759"/>
<dbReference type="InterPro" id="IPR001878">
    <property type="entry name" value="Znf_CCHC"/>
</dbReference>
<evidence type="ECO:0000313" key="4">
    <source>
        <dbReference type="EMBL" id="ACO60993.1"/>
    </source>
</evidence>
<dbReference type="KEGG" id="mis:MICPUN_53977"/>
<dbReference type="GeneID" id="8241410"/>
<dbReference type="AlphaFoldDB" id="C1DYS2"/>
<dbReference type="InParanoid" id="C1DYS2"/>
<evidence type="ECO:0000313" key="5">
    <source>
        <dbReference type="Proteomes" id="UP000002009"/>
    </source>
</evidence>
<dbReference type="GO" id="GO:0008270">
    <property type="term" value="F:zinc ion binding"/>
    <property type="evidence" value="ECO:0007669"/>
    <property type="project" value="UniProtKB-KW"/>
</dbReference>
<keyword evidence="1" id="KW-0862">Zinc</keyword>
<dbReference type="SUPFAM" id="SSF57756">
    <property type="entry name" value="Retrovirus zinc finger-like domains"/>
    <property type="match status" value="2"/>
</dbReference>
<feature type="region of interest" description="Disordered" evidence="2">
    <location>
        <begin position="1"/>
        <end position="134"/>
    </location>
</feature>
<dbReference type="GO" id="GO:0003676">
    <property type="term" value="F:nucleic acid binding"/>
    <property type="evidence" value="ECO:0007669"/>
    <property type="project" value="InterPro"/>
</dbReference>
<dbReference type="Proteomes" id="UP000002009">
    <property type="component" value="Chromosome 2"/>
</dbReference>
<feature type="domain" description="CCHC-type" evidence="3">
    <location>
        <begin position="369"/>
        <end position="385"/>
    </location>
</feature>
<dbReference type="InterPro" id="IPR036875">
    <property type="entry name" value="Znf_CCHC_sf"/>
</dbReference>
<feature type="region of interest" description="Disordered" evidence="2">
    <location>
        <begin position="270"/>
        <end position="315"/>
    </location>
</feature>
<accession>C1DYS2</accession>
<keyword evidence="1" id="KW-0863">Zinc-finger</keyword>
<gene>
    <name evidence="4" type="ORF">MICPUN_53977</name>
</gene>
<dbReference type="Gene3D" id="4.10.60.10">
    <property type="entry name" value="Zinc finger, CCHC-type"/>
    <property type="match status" value="1"/>
</dbReference>
<dbReference type="OMA" id="PEARYWA"/>
<dbReference type="RefSeq" id="XP_002499735.1">
    <property type="nucleotide sequence ID" value="XM_002499689.1"/>
</dbReference>
<protein>
    <recommendedName>
        <fullName evidence="3">CCHC-type domain-containing protein</fullName>
    </recommendedName>
</protein>
<dbReference type="EMBL" id="CP001323">
    <property type="protein sequence ID" value="ACO60993.1"/>
    <property type="molecule type" value="Genomic_DNA"/>
</dbReference>
<evidence type="ECO:0000256" key="2">
    <source>
        <dbReference type="SAM" id="MobiDB-lite"/>
    </source>
</evidence>
<name>C1DYS2_MICCC</name>
<keyword evidence="1" id="KW-0479">Metal-binding</keyword>
<evidence type="ECO:0000259" key="3">
    <source>
        <dbReference type="PROSITE" id="PS50158"/>
    </source>
</evidence>
<feature type="region of interest" description="Disordered" evidence="2">
    <location>
        <begin position="411"/>
        <end position="440"/>
    </location>
</feature>
<evidence type="ECO:0000256" key="1">
    <source>
        <dbReference type="PROSITE-ProRule" id="PRU00047"/>
    </source>
</evidence>
<keyword evidence="5" id="KW-1185">Reference proteome</keyword>
<feature type="domain" description="CCHC-type" evidence="3">
    <location>
        <begin position="186"/>
        <end position="202"/>
    </location>
</feature>
<reference evidence="4 5" key="1">
    <citation type="journal article" date="2009" name="Science">
        <title>Green evolution and dynamic adaptations revealed by genomes of the marine picoeukaryotes Micromonas.</title>
        <authorList>
            <person name="Worden A.Z."/>
            <person name="Lee J.H."/>
            <person name="Mock T."/>
            <person name="Rouze P."/>
            <person name="Simmons M.P."/>
            <person name="Aerts A.L."/>
            <person name="Allen A.E."/>
            <person name="Cuvelier M.L."/>
            <person name="Derelle E."/>
            <person name="Everett M.V."/>
            <person name="Foulon E."/>
            <person name="Grimwood J."/>
            <person name="Gundlach H."/>
            <person name="Henrissat B."/>
            <person name="Napoli C."/>
            <person name="McDonald S.M."/>
            <person name="Parker M.S."/>
            <person name="Rombauts S."/>
            <person name="Salamov A."/>
            <person name="Von Dassow P."/>
            <person name="Badger J.H."/>
            <person name="Coutinho P.M."/>
            <person name="Demir E."/>
            <person name="Dubchak I."/>
            <person name="Gentemann C."/>
            <person name="Eikrem W."/>
            <person name="Gready J.E."/>
            <person name="John U."/>
            <person name="Lanier W."/>
            <person name="Lindquist E.A."/>
            <person name="Lucas S."/>
            <person name="Mayer K.F."/>
            <person name="Moreau H."/>
            <person name="Not F."/>
            <person name="Otillar R."/>
            <person name="Panaud O."/>
            <person name="Pangilinan J."/>
            <person name="Paulsen I."/>
            <person name="Piegu B."/>
            <person name="Poliakov A."/>
            <person name="Robbens S."/>
            <person name="Schmutz J."/>
            <person name="Toulza E."/>
            <person name="Wyss T."/>
            <person name="Zelensky A."/>
            <person name="Zhou K."/>
            <person name="Armbrust E.V."/>
            <person name="Bhattacharya D."/>
            <person name="Goodenough U.W."/>
            <person name="Van de Peer Y."/>
            <person name="Grigoriev I.V."/>
        </authorList>
    </citation>
    <scope>NUCLEOTIDE SEQUENCE [LARGE SCALE GENOMIC DNA]</scope>
    <source>
        <strain evidence="5">RCC299 / NOUM17</strain>
    </source>
</reference>
<organism evidence="4 5">
    <name type="scientific">Micromonas commoda (strain RCC299 / NOUM17 / CCMP2709)</name>
    <name type="common">Picoplanktonic green alga</name>
    <dbReference type="NCBI Taxonomy" id="296587"/>
    <lineage>
        <taxon>Eukaryota</taxon>
        <taxon>Viridiplantae</taxon>
        <taxon>Chlorophyta</taxon>
        <taxon>Mamiellophyceae</taxon>
        <taxon>Mamiellales</taxon>
        <taxon>Mamiellaceae</taxon>
        <taxon>Micromonas</taxon>
    </lineage>
</organism>
<proteinExistence type="predicted"/>